<protein>
    <recommendedName>
        <fullName evidence="2">DUF2326 domain-containing protein</fullName>
    </recommendedName>
</protein>
<organism evidence="3 4">
    <name type="scientific">Acetobacter persici</name>
    <dbReference type="NCBI Taxonomy" id="1076596"/>
    <lineage>
        <taxon>Bacteria</taxon>
        <taxon>Pseudomonadati</taxon>
        <taxon>Pseudomonadota</taxon>
        <taxon>Alphaproteobacteria</taxon>
        <taxon>Acetobacterales</taxon>
        <taxon>Acetobacteraceae</taxon>
        <taxon>Acetobacter</taxon>
    </lineage>
</organism>
<sequence>MSGQPELPFVEALMPPISPEGRSGPRLWVRRLVIFRDRQTVIRDISLKPGLNIIWTPDMSSSGALAHGSGKTTFCRLLRACLGEQGFATKGQRERLVSHLPDGFFAAEVLIDGVCWVAVRSLGMSGNDYVAQVDSIEEVIERGHQPGDHKVIDPLVISSFFSVFQEDPLPEVGLDRTWDIFRAWLTRDQECRLADILAWRSSRTQTHSRAQELGQKAKLAMVRLALRALDPQERAAATREQELKDAIEAELRLRAYQKRRYEEDLKAVRQALGVGDDVGFEDAIDQKGLLSLAKAKLADAMRGSVSKAPDITSIFARRDELEEEHRALTEERQKLDTEATIKREKATGLRSEADLGEIDISQGKVKVCPVCRIRVDDALAKGCGISLEPCDLSARRAEITDQLTQAETLDGEATVAEQKAQQIKVQIQELAPRRRVLKKDAEAAQKAIQAASVMTEEAQTRVYEARRTLDDVRSLHAATPALRSGASSNPEMEKVREQLDAGRRRAQGAIKMLEDKYQAIMTAWLPAGVTGLVRLDGHGLEVDAEFSGRGEVSTAALDSLKIVAFDLAALHMAAEEKADLPAFLIHDSPREADLDGRLYERLFELVSQWEKVSGTPAFQYIVTTTTAPPPELQGAPYTRLEMRSTPSEQRLFRVDL</sequence>
<accession>A0A1U9LFI7</accession>
<dbReference type="InterPro" id="IPR018760">
    <property type="entry name" value="DUF2326"/>
</dbReference>
<dbReference type="KEGG" id="aper:A0U91_10055"/>
<reference evidence="3 4" key="1">
    <citation type="submission" date="2016-03" db="EMBL/GenBank/DDBJ databases">
        <title>Acetic acid bacteria sequencing.</title>
        <authorList>
            <person name="Brandt J."/>
            <person name="Jakob F."/>
            <person name="Vogel R.F."/>
        </authorList>
    </citation>
    <scope>NUCLEOTIDE SEQUENCE [LARGE SCALE GENOMIC DNA]</scope>
    <source>
        <strain evidence="3 4">TMW2.1084</strain>
    </source>
</reference>
<dbReference type="AlphaFoldDB" id="A0A1U9LFI7"/>
<proteinExistence type="predicted"/>
<feature type="domain" description="DUF2326" evidence="2">
    <location>
        <begin position="559"/>
        <end position="626"/>
    </location>
</feature>
<evidence type="ECO:0000259" key="2">
    <source>
        <dbReference type="Pfam" id="PF10088"/>
    </source>
</evidence>
<gene>
    <name evidence="3" type="ORF">A0U91_10055</name>
</gene>
<keyword evidence="1" id="KW-0175">Coiled coil</keyword>
<evidence type="ECO:0000256" key="1">
    <source>
        <dbReference type="SAM" id="Coils"/>
    </source>
</evidence>
<evidence type="ECO:0000313" key="4">
    <source>
        <dbReference type="Proteomes" id="UP000189055"/>
    </source>
</evidence>
<feature type="coiled-coil region" evidence="1">
    <location>
        <begin position="311"/>
        <end position="338"/>
    </location>
</feature>
<name>A0A1U9LFI7_9PROT</name>
<dbReference type="STRING" id="1076596.A0U91_10055"/>
<evidence type="ECO:0000313" key="3">
    <source>
        <dbReference type="EMBL" id="AQT05172.1"/>
    </source>
</evidence>
<dbReference type="Pfam" id="PF10088">
    <property type="entry name" value="DUF2326"/>
    <property type="match status" value="1"/>
</dbReference>
<dbReference type="EMBL" id="CP014687">
    <property type="protein sequence ID" value="AQT05172.1"/>
    <property type="molecule type" value="Genomic_DNA"/>
</dbReference>
<dbReference type="Proteomes" id="UP000189055">
    <property type="component" value="Chromosome"/>
</dbReference>